<reference evidence="3" key="1">
    <citation type="journal article" date="2019" name="Int. J. Syst. Evol. Microbiol.">
        <title>The Global Catalogue of Microorganisms (GCM) 10K type strain sequencing project: providing services to taxonomists for standard genome sequencing and annotation.</title>
        <authorList>
            <consortium name="The Broad Institute Genomics Platform"/>
            <consortium name="The Broad Institute Genome Sequencing Center for Infectious Disease"/>
            <person name="Wu L."/>
            <person name="Ma J."/>
        </authorList>
    </citation>
    <scope>NUCLEOTIDE SEQUENCE [LARGE SCALE GENOMIC DNA]</scope>
    <source>
        <strain evidence="3">JCM 17906</strain>
    </source>
</reference>
<dbReference type="EMBL" id="BAABGT010000036">
    <property type="protein sequence ID" value="GAA4547421.1"/>
    <property type="molecule type" value="Genomic_DNA"/>
</dbReference>
<dbReference type="RefSeq" id="WP_345418262.1">
    <property type="nucleotide sequence ID" value="NZ_BAABGT010000036.1"/>
</dbReference>
<accession>A0ABP8RTK4</accession>
<protein>
    <recommendedName>
        <fullName evidence="4">Integral membrane protein</fullName>
    </recommendedName>
</protein>
<keyword evidence="1" id="KW-0472">Membrane</keyword>
<dbReference type="Proteomes" id="UP001501598">
    <property type="component" value="Unassembled WGS sequence"/>
</dbReference>
<keyword evidence="1" id="KW-0812">Transmembrane</keyword>
<name>A0ABP8RTK4_9PSEU</name>
<evidence type="ECO:0000313" key="2">
    <source>
        <dbReference type="EMBL" id="GAA4547421.1"/>
    </source>
</evidence>
<sequence length="187" mass="19955">MRRAGEDARPTGPLRPRRRSDRVADLVAWVVSAGALLVLLASVVIGIGSFGSLSDRARAEERDRTPVAAVVLEDAGLVPEAGSGVVVPVRWTEADGIERTGSVEVSGPATAGSGTTIWVTADHRVVRAPLTHTEVVFVATVTALVVLAVGEVTVWLLGRLAFAGVSRMRDGEWAREWAEIESRWTRP</sequence>
<evidence type="ECO:0000313" key="3">
    <source>
        <dbReference type="Proteomes" id="UP001501598"/>
    </source>
</evidence>
<organism evidence="2 3">
    <name type="scientific">Pseudonocardia xishanensis</name>
    <dbReference type="NCBI Taxonomy" id="630995"/>
    <lineage>
        <taxon>Bacteria</taxon>
        <taxon>Bacillati</taxon>
        <taxon>Actinomycetota</taxon>
        <taxon>Actinomycetes</taxon>
        <taxon>Pseudonocardiales</taxon>
        <taxon>Pseudonocardiaceae</taxon>
        <taxon>Pseudonocardia</taxon>
    </lineage>
</organism>
<feature type="transmembrane region" description="Helical" evidence="1">
    <location>
        <begin position="26"/>
        <end position="50"/>
    </location>
</feature>
<keyword evidence="3" id="KW-1185">Reference proteome</keyword>
<proteinExistence type="predicted"/>
<keyword evidence="1" id="KW-1133">Transmembrane helix</keyword>
<dbReference type="PANTHER" id="PTHR42305:SF1">
    <property type="entry name" value="MEMBRANE PROTEIN RV1733C-RELATED"/>
    <property type="match status" value="1"/>
</dbReference>
<evidence type="ECO:0008006" key="4">
    <source>
        <dbReference type="Google" id="ProtNLM"/>
    </source>
</evidence>
<comment type="caution">
    <text evidence="2">The sequence shown here is derived from an EMBL/GenBank/DDBJ whole genome shotgun (WGS) entry which is preliminary data.</text>
</comment>
<dbReference type="InterPro" id="IPR039708">
    <property type="entry name" value="MT1774/Rv1733c-like"/>
</dbReference>
<gene>
    <name evidence="2" type="ORF">GCM10023175_31700</name>
</gene>
<feature type="transmembrane region" description="Helical" evidence="1">
    <location>
        <begin position="135"/>
        <end position="158"/>
    </location>
</feature>
<evidence type="ECO:0000256" key="1">
    <source>
        <dbReference type="SAM" id="Phobius"/>
    </source>
</evidence>
<dbReference type="PANTHER" id="PTHR42305">
    <property type="entry name" value="MEMBRANE PROTEIN RV1733C-RELATED"/>
    <property type="match status" value="1"/>
</dbReference>